<keyword evidence="6" id="KW-1185">Reference proteome</keyword>
<dbReference type="InterPro" id="IPR045229">
    <property type="entry name" value="TPP_enz"/>
</dbReference>
<dbReference type="GO" id="GO:0003984">
    <property type="term" value="F:acetolactate synthase activity"/>
    <property type="evidence" value="ECO:0007669"/>
    <property type="project" value="TreeGrafter"/>
</dbReference>
<dbReference type="Pfam" id="PF02776">
    <property type="entry name" value="TPP_enzyme_N"/>
    <property type="match status" value="1"/>
</dbReference>
<dbReference type="PANTHER" id="PTHR18968">
    <property type="entry name" value="THIAMINE PYROPHOSPHATE ENZYMES"/>
    <property type="match status" value="1"/>
</dbReference>
<dbReference type="GO" id="GO:0044281">
    <property type="term" value="P:small molecule metabolic process"/>
    <property type="evidence" value="ECO:0007669"/>
    <property type="project" value="UniProtKB-ARBA"/>
</dbReference>
<dbReference type="AlphaFoldDB" id="A0A0A0EB39"/>
<dbReference type="CDD" id="cd02002">
    <property type="entry name" value="TPP_BFDC"/>
    <property type="match status" value="1"/>
</dbReference>
<gene>
    <name evidence="5" type="ORF">ATO9_16605</name>
</gene>
<dbReference type="InterPro" id="IPR011766">
    <property type="entry name" value="TPP_enzyme_TPP-bd"/>
</dbReference>
<sequence length="523" mass="54417">MSDIAGKPGETGADALCDTLLANDVDVCFANPGTSEMHFVAALDRKQQMRCVLGLFEGVVTGAADGYARMAEKPAATLLHTGPGMANALANMHNARRAFSPMVNVVGDHASYHLPMDAALTSDIDSLARPMSQYVRRIAGADDVSPATAEAVTHAMRAPGGVSTLILPADAAWGTAPQTAPVKAQLRNPTAADPARVAEAVKLLKSGGKTVLLLTGRALRADALETANAVAAATGATILAQQANARMERGAGIVPINRVPYPIDQAIAALADVDNLILVGAKSPVTFFAYPGKPSTPLPEGCNVTTLADPGDDLPGALQALAEALNAKPAPIPAAPAIPDLASGPLTPETIAITVGHRLPENAIICDESVTSGRDFFRFTWGAAKHDWLQLTGGAIGVGLPLSVGAAIACPDRKVVNLQADGSAMYTNQALWTMAREQLDICVVIFSNQRYAILHGELKGVGAGEAGKNARRMLDFDEPALNWVQMANAMGVEAARAETAEGFTDLFEKATKTKGPFLIEAMI</sequence>
<dbReference type="SUPFAM" id="SSF52467">
    <property type="entry name" value="DHS-like NAD/FAD-binding domain"/>
    <property type="match status" value="1"/>
</dbReference>
<dbReference type="InterPro" id="IPR029061">
    <property type="entry name" value="THDP-binding"/>
</dbReference>
<keyword evidence="2" id="KW-0786">Thiamine pyrophosphate</keyword>
<dbReference type="STRING" id="1461694.ATO9_16605"/>
<dbReference type="RefSeq" id="WP_043751647.1">
    <property type="nucleotide sequence ID" value="NZ_AQQX01000008.1"/>
</dbReference>
<dbReference type="Gene3D" id="3.40.50.970">
    <property type="match status" value="2"/>
</dbReference>
<dbReference type="InterPro" id="IPR029035">
    <property type="entry name" value="DHS-like_NAD/FAD-binding_dom"/>
</dbReference>
<dbReference type="GO" id="GO:0050660">
    <property type="term" value="F:flavin adenine dinucleotide binding"/>
    <property type="evidence" value="ECO:0007669"/>
    <property type="project" value="TreeGrafter"/>
</dbReference>
<dbReference type="SUPFAM" id="SSF52518">
    <property type="entry name" value="Thiamin diphosphate-binding fold (THDP-binding)"/>
    <property type="match status" value="2"/>
</dbReference>
<reference evidence="5 6" key="1">
    <citation type="journal article" date="2015" name="Antonie Van Leeuwenhoek">
        <title>Pseudooceanicola atlanticus gen. nov. sp. nov., isolated from surface seawater of the Atlantic Ocean and reclassification of Oceanicola batsensis, Oceanicola marinus, Oceanicola nitratireducens, Oceanicola nanhaiensis, Oceanicola antarcticus and Oceanicola flagellatus, as Pseudooceanicola batsensis comb. nov., Pseudooceanicola marinus comb. nov., Pseudooceanicola nitratireducens comb. nov., Pseudooceanicola nanhaiensis comb. nov., Pseudooceanicola antarcticus comb. nov., and Pseudooceanicola flagellatus comb. nov.</title>
        <authorList>
            <person name="Lai Q."/>
            <person name="Li G."/>
            <person name="Liu X."/>
            <person name="Du Y."/>
            <person name="Sun F."/>
            <person name="Shao Z."/>
        </authorList>
    </citation>
    <scope>NUCLEOTIDE SEQUENCE [LARGE SCALE GENOMIC DNA]</scope>
    <source>
        <strain evidence="5 6">22II-s11g</strain>
    </source>
</reference>
<dbReference type="Pfam" id="PF02775">
    <property type="entry name" value="TPP_enzyme_C"/>
    <property type="match status" value="1"/>
</dbReference>
<evidence type="ECO:0000313" key="6">
    <source>
        <dbReference type="Proteomes" id="UP000030004"/>
    </source>
</evidence>
<dbReference type="PANTHER" id="PTHR18968:SF86">
    <property type="entry name" value="ACETOLACTATE SYNTHASE LARGE SUBUNIT ILVX-RELATED"/>
    <property type="match status" value="1"/>
</dbReference>
<evidence type="ECO:0000256" key="2">
    <source>
        <dbReference type="ARBA" id="ARBA00023052"/>
    </source>
</evidence>
<evidence type="ECO:0000313" key="5">
    <source>
        <dbReference type="EMBL" id="KGM47689.1"/>
    </source>
</evidence>
<dbReference type="InterPro" id="IPR012001">
    <property type="entry name" value="Thiamin_PyroP_enz_TPP-bd_dom"/>
</dbReference>
<dbReference type="OrthoDB" id="9773408at2"/>
<name>A0A0A0EB39_9RHOB</name>
<feature type="domain" description="Thiamine pyrophosphate enzyme N-terminal TPP-binding" evidence="4">
    <location>
        <begin position="11"/>
        <end position="115"/>
    </location>
</feature>
<proteinExistence type="inferred from homology"/>
<evidence type="ECO:0000256" key="1">
    <source>
        <dbReference type="ARBA" id="ARBA00007812"/>
    </source>
</evidence>
<evidence type="ECO:0000259" key="4">
    <source>
        <dbReference type="Pfam" id="PF02776"/>
    </source>
</evidence>
<dbReference type="EMBL" id="AQQX01000008">
    <property type="protein sequence ID" value="KGM47689.1"/>
    <property type="molecule type" value="Genomic_DNA"/>
</dbReference>
<dbReference type="Proteomes" id="UP000030004">
    <property type="component" value="Unassembled WGS sequence"/>
</dbReference>
<dbReference type="eggNOG" id="COG0028">
    <property type="taxonomic scope" value="Bacteria"/>
</dbReference>
<protein>
    <submittedName>
        <fullName evidence="5">Decarboxylase</fullName>
    </submittedName>
</protein>
<organism evidence="5 6">
    <name type="scientific">Pseudooceanicola atlanticus</name>
    <dbReference type="NCBI Taxonomy" id="1461694"/>
    <lineage>
        <taxon>Bacteria</taxon>
        <taxon>Pseudomonadati</taxon>
        <taxon>Pseudomonadota</taxon>
        <taxon>Alphaproteobacteria</taxon>
        <taxon>Rhodobacterales</taxon>
        <taxon>Paracoccaceae</taxon>
        <taxon>Pseudooceanicola</taxon>
    </lineage>
</organism>
<dbReference type="CDD" id="cd07035">
    <property type="entry name" value="TPP_PYR_POX_like"/>
    <property type="match status" value="1"/>
</dbReference>
<dbReference type="GO" id="GO:0030976">
    <property type="term" value="F:thiamine pyrophosphate binding"/>
    <property type="evidence" value="ECO:0007669"/>
    <property type="project" value="InterPro"/>
</dbReference>
<feature type="domain" description="Thiamine pyrophosphate enzyme TPP-binding" evidence="3">
    <location>
        <begin position="386"/>
        <end position="520"/>
    </location>
</feature>
<accession>A0A0A0EB39</accession>
<evidence type="ECO:0000259" key="3">
    <source>
        <dbReference type="Pfam" id="PF02775"/>
    </source>
</evidence>
<dbReference type="NCBIfam" id="NF005760">
    <property type="entry name" value="PRK07586.1"/>
    <property type="match status" value="1"/>
</dbReference>
<comment type="similarity">
    <text evidence="1">Belongs to the TPP enzyme family.</text>
</comment>
<comment type="caution">
    <text evidence="5">The sequence shown here is derived from an EMBL/GenBank/DDBJ whole genome shotgun (WGS) entry which is preliminary data.</text>
</comment>